<keyword evidence="3" id="KW-0805">Transcription regulation</keyword>
<dbReference type="STRING" id="159291.SAMN05920897_11670"/>
<evidence type="ECO:0000256" key="5">
    <source>
        <dbReference type="ARBA" id="ARBA00023163"/>
    </source>
</evidence>
<dbReference type="GO" id="GO:0005829">
    <property type="term" value="C:cytosol"/>
    <property type="evidence" value="ECO:0007669"/>
    <property type="project" value="TreeGrafter"/>
</dbReference>
<feature type="coiled-coil region" evidence="7">
    <location>
        <begin position="192"/>
        <end position="229"/>
    </location>
</feature>
<evidence type="ECO:0000256" key="7">
    <source>
        <dbReference type="SAM" id="Coils"/>
    </source>
</evidence>
<evidence type="ECO:0000256" key="3">
    <source>
        <dbReference type="ARBA" id="ARBA00023015"/>
    </source>
</evidence>
<sequence>MAQNTPKILVVDDEHINVDFFEVMLSRLGYTVVTAGDGDEALEQILREKPDLVLLDNILPGRTGWEVTRLVKQNPDYAEVSATPIIMFSAMDEVEDKIEGFELGIEDYITKPYNFSEVLARIQAVLRQRELSRQVARRERRLALVDSLNNSLAYFTRHIKNPIQGLNDAAKALDVTNPETVRSFVELVLAQTAEALATVEGLEDEVQELQTQGDELKSKEISLEDLESKFRKHAAMAVQGVPARKVK</sequence>
<dbReference type="InterPro" id="IPR011006">
    <property type="entry name" value="CheY-like_superfamily"/>
</dbReference>
<dbReference type="OrthoDB" id="341603at2"/>
<name>A0A1N6W3R6_9SPIO</name>
<keyword evidence="5" id="KW-0804">Transcription</keyword>
<organism evidence="9 10">
    <name type="scientific">Alkalispirochaeta americana</name>
    <dbReference type="NCBI Taxonomy" id="159291"/>
    <lineage>
        <taxon>Bacteria</taxon>
        <taxon>Pseudomonadati</taxon>
        <taxon>Spirochaetota</taxon>
        <taxon>Spirochaetia</taxon>
        <taxon>Spirochaetales</taxon>
        <taxon>Spirochaetaceae</taxon>
        <taxon>Alkalispirochaeta</taxon>
    </lineage>
</organism>
<dbReference type="GO" id="GO:0006355">
    <property type="term" value="P:regulation of DNA-templated transcription"/>
    <property type="evidence" value="ECO:0007669"/>
    <property type="project" value="TreeGrafter"/>
</dbReference>
<dbReference type="GO" id="GO:0000156">
    <property type="term" value="F:phosphorelay response regulator activity"/>
    <property type="evidence" value="ECO:0007669"/>
    <property type="project" value="TreeGrafter"/>
</dbReference>
<evidence type="ECO:0000256" key="6">
    <source>
        <dbReference type="PROSITE-ProRule" id="PRU00169"/>
    </source>
</evidence>
<keyword evidence="10" id="KW-1185">Reference proteome</keyword>
<keyword evidence="4" id="KW-0238">DNA-binding</keyword>
<evidence type="ECO:0000256" key="4">
    <source>
        <dbReference type="ARBA" id="ARBA00023125"/>
    </source>
</evidence>
<dbReference type="InterPro" id="IPR001789">
    <property type="entry name" value="Sig_transdc_resp-reg_receiver"/>
</dbReference>
<keyword evidence="1 6" id="KW-0597">Phosphoprotein</keyword>
<evidence type="ECO:0000259" key="8">
    <source>
        <dbReference type="PROSITE" id="PS50110"/>
    </source>
</evidence>
<dbReference type="SMART" id="SM00448">
    <property type="entry name" value="REC"/>
    <property type="match status" value="1"/>
</dbReference>
<proteinExistence type="predicted"/>
<protein>
    <submittedName>
        <fullName evidence="9">Response regulator receiver domain-containing protein</fullName>
    </submittedName>
</protein>
<dbReference type="EMBL" id="FTMS01000016">
    <property type="protein sequence ID" value="SIQ84632.1"/>
    <property type="molecule type" value="Genomic_DNA"/>
</dbReference>
<evidence type="ECO:0000313" key="10">
    <source>
        <dbReference type="Proteomes" id="UP000186400"/>
    </source>
</evidence>
<evidence type="ECO:0000256" key="2">
    <source>
        <dbReference type="ARBA" id="ARBA00023012"/>
    </source>
</evidence>
<evidence type="ECO:0000313" key="9">
    <source>
        <dbReference type="EMBL" id="SIQ84632.1"/>
    </source>
</evidence>
<dbReference type="SUPFAM" id="SSF52172">
    <property type="entry name" value="CheY-like"/>
    <property type="match status" value="1"/>
</dbReference>
<dbReference type="PANTHER" id="PTHR48111">
    <property type="entry name" value="REGULATOR OF RPOS"/>
    <property type="match status" value="1"/>
</dbReference>
<dbReference type="AlphaFoldDB" id="A0A1N6W3R6"/>
<gene>
    <name evidence="9" type="ORF">SAMN05920897_11670</name>
</gene>
<dbReference type="CDD" id="cd17574">
    <property type="entry name" value="REC_OmpR"/>
    <property type="match status" value="1"/>
</dbReference>
<keyword evidence="2" id="KW-0902">Two-component regulatory system</keyword>
<dbReference type="Gene3D" id="3.40.50.2300">
    <property type="match status" value="1"/>
</dbReference>
<dbReference type="InterPro" id="IPR039420">
    <property type="entry name" value="WalR-like"/>
</dbReference>
<dbReference type="PANTHER" id="PTHR48111:SF1">
    <property type="entry name" value="TWO-COMPONENT RESPONSE REGULATOR ORR33"/>
    <property type="match status" value="1"/>
</dbReference>
<accession>A0A1N6W3R6</accession>
<dbReference type="PROSITE" id="PS50110">
    <property type="entry name" value="RESPONSE_REGULATORY"/>
    <property type="match status" value="1"/>
</dbReference>
<feature type="domain" description="Response regulatory" evidence="8">
    <location>
        <begin position="7"/>
        <end position="126"/>
    </location>
</feature>
<reference evidence="9 10" key="1">
    <citation type="submission" date="2017-01" db="EMBL/GenBank/DDBJ databases">
        <authorList>
            <person name="Mah S.A."/>
            <person name="Swanson W.J."/>
            <person name="Moy G.W."/>
            <person name="Vacquier V.D."/>
        </authorList>
    </citation>
    <scope>NUCLEOTIDE SEQUENCE [LARGE SCALE GENOMIC DNA]</scope>
    <source>
        <strain evidence="9 10">ASpG1</strain>
    </source>
</reference>
<keyword evidence="7" id="KW-0175">Coiled coil</keyword>
<dbReference type="Pfam" id="PF00072">
    <property type="entry name" value="Response_reg"/>
    <property type="match status" value="1"/>
</dbReference>
<feature type="modified residue" description="4-aspartylphosphate" evidence="6">
    <location>
        <position position="56"/>
    </location>
</feature>
<dbReference type="GO" id="GO:0000976">
    <property type="term" value="F:transcription cis-regulatory region binding"/>
    <property type="evidence" value="ECO:0007669"/>
    <property type="project" value="TreeGrafter"/>
</dbReference>
<evidence type="ECO:0000256" key="1">
    <source>
        <dbReference type="ARBA" id="ARBA00022553"/>
    </source>
</evidence>
<dbReference type="Proteomes" id="UP000186400">
    <property type="component" value="Unassembled WGS sequence"/>
</dbReference>
<dbReference type="GO" id="GO:0032993">
    <property type="term" value="C:protein-DNA complex"/>
    <property type="evidence" value="ECO:0007669"/>
    <property type="project" value="TreeGrafter"/>
</dbReference>
<dbReference type="RefSeq" id="WP_076489546.1">
    <property type="nucleotide sequence ID" value="NZ_FTMS01000016.1"/>
</dbReference>